<keyword evidence="7" id="KW-0456">Lyase</keyword>
<sequence length="127" mass="15201">MKILVTGAAGFIGMHTSLRLLKQGHEVVGLDNLNAYYDVRLKDYRLQQLQPFANFRFVKMDLADRESIEALFRYDWLDFVIYLKSFYMARHLFWIIDSSRTNFSEALLVVSICRIRVKKQFFKFLYR</sequence>
<protein>
    <recommendedName>
        <fullName evidence="3">UDP-glucose 4-epimerase</fullName>
    </recommendedName>
    <alternativeName>
        <fullName evidence="5">Galactowaldenase</fullName>
    </alternativeName>
    <alternativeName>
        <fullName evidence="4">UDP-galactose 4-epimerase</fullName>
    </alternativeName>
</protein>
<gene>
    <name evidence="7" type="ORF">NYR02_13845</name>
</gene>
<evidence type="ECO:0000313" key="8">
    <source>
        <dbReference type="Proteomes" id="UP001147830"/>
    </source>
</evidence>
<dbReference type="InterPro" id="IPR036291">
    <property type="entry name" value="NAD(P)-bd_dom_sf"/>
</dbReference>
<dbReference type="AlphaFoldDB" id="A0A9X2WGR0"/>
<dbReference type="RefSeq" id="WP_260976943.1">
    <property type="nucleotide sequence ID" value="NZ_JAOANI010000022.1"/>
</dbReference>
<comment type="caution">
    <text evidence="7">The sequence shown here is derived from an EMBL/GenBank/DDBJ whole genome shotgun (WGS) entry which is preliminary data.</text>
</comment>
<dbReference type="SUPFAM" id="SSF51735">
    <property type="entry name" value="NAD(P)-binding Rossmann-fold domains"/>
    <property type="match status" value="1"/>
</dbReference>
<reference evidence="7" key="2">
    <citation type="submission" date="2022-08" db="EMBL/GenBank/DDBJ databases">
        <authorList>
            <person name="Dong C."/>
        </authorList>
    </citation>
    <scope>NUCLEOTIDE SEQUENCE</scope>
    <source>
        <strain evidence="7">59MF3M-4</strain>
    </source>
</reference>
<evidence type="ECO:0000256" key="2">
    <source>
        <dbReference type="ARBA" id="ARBA00007637"/>
    </source>
</evidence>
<proteinExistence type="inferred from homology"/>
<evidence type="ECO:0000313" key="7">
    <source>
        <dbReference type="EMBL" id="MCT7360099.1"/>
    </source>
</evidence>
<evidence type="ECO:0000256" key="3">
    <source>
        <dbReference type="ARBA" id="ARBA00018569"/>
    </source>
</evidence>
<evidence type="ECO:0000256" key="4">
    <source>
        <dbReference type="ARBA" id="ARBA00031367"/>
    </source>
</evidence>
<feature type="domain" description="NAD-dependent epimerase/dehydratase" evidence="6">
    <location>
        <begin position="3"/>
        <end position="85"/>
    </location>
</feature>
<dbReference type="PANTHER" id="PTHR43725:SF53">
    <property type="entry name" value="UDP-ARABINOSE 4-EPIMERASE 1"/>
    <property type="match status" value="1"/>
</dbReference>
<organism evidence="7 8">
    <name type="scientific">Thalassolituus pacificus</name>
    <dbReference type="NCBI Taxonomy" id="2975440"/>
    <lineage>
        <taxon>Bacteria</taxon>
        <taxon>Pseudomonadati</taxon>
        <taxon>Pseudomonadota</taxon>
        <taxon>Gammaproteobacteria</taxon>
        <taxon>Oceanospirillales</taxon>
        <taxon>Oceanospirillaceae</taxon>
        <taxon>Thalassolituus</taxon>
    </lineage>
</organism>
<dbReference type="Pfam" id="PF01370">
    <property type="entry name" value="Epimerase"/>
    <property type="match status" value="1"/>
</dbReference>
<dbReference type="Proteomes" id="UP001147830">
    <property type="component" value="Unassembled WGS sequence"/>
</dbReference>
<evidence type="ECO:0000256" key="1">
    <source>
        <dbReference type="ARBA" id="ARBA00004947"/>
    </source>
</evidence>
<dbReference type="GO" id="GO:0016829">
    <property type="term" value="F:lyase activity"/>
    <property type="evidence" value="ECO:0007669"/>
    <property type="project" value="UniProtKB-KW"/>
</dbReference>
<dbReference type="Gene3D" id="3.40.50.720">
    <property type="entry name" value="NAD(P)-binding Rossmann-like Domain"/>
    <property type="match status" value="1"/>
</dbReference>
<keyword evidence="8" id="KW-1185">Reference proteome</keyword>
<comment type="pathway">
    <text evidence="1">Carbohydrate metabolism; galactose metabolism.</text>
</comment>
<dbReference type="EMBL" id="JAOANI010000022">
    <property type="protein sequence ID" value="MCT7360099.1"/>
    <property type="molecule type" value="Genomic_DNA"/>
</dbReference>
<reference evidence="7" key="1">
    <citation type="journal article" date="2022" name="Front. Microbiol.">
        <title>Genome-based taxonomic rearrangement of Oceanobacter-related bacteria including the description of Thalassolituus hydrocarbonoclasticus sp. nov. and Thalassolituus pacificus sp. nov. and emended description of the genus Thalassolituus.</title>
        <authorList>
            <person name="Dong C."/>
            <person name="Wei L."/>
            <person name="Wang J."/>
            <person name="Lai Q."/>
            <person name="Huang Z."/>
            <person name="Shao Z."/>
        </authorList>
    </citation>
    <scope>NUCLEOTIDE SEQUENCE</scope>
    <source>
        <strain evidence="7">59MF3M-4</strain>
    </source>
</reference>
<dbReference type="InterPro" id="IPR001509">
    <property type="entry name" value="Epimerase_deHydtase"/>
</dbReference>
<comment type="similarity">
    <text evidence="2">Belongs to the NAD(P)-dependent epimerase/dehydratase family.</text>
</comment>
<dbReference type="PANTHER" id="PTHR43725">
    <property type="entry name" value="UDP-GLUCOSE 4-EPIMERASE"/>
    <property type="match status" value="1"/>
</dbReference>
<accession>A0A9X2WGR0</accession>
<evidence type="ECO:0000259" key="6">
    <source>
        <dbReference type="Pfam" id="PF01370"/>
    </source>
</evidence>
<name>A0A9X2WGR0_9GAMM</name>
<evidence type="ECO:0000256" key="5">
    <source>
        <dbReference type="ARBA" id="ARBA00033067"/>
    </source>
</evidence>